<gene>
    <name evidence="2" type="ORF">BJX66DRAFT_349886</name>
</gene>
<dbReference type="CDD" id="cd08276">
    <property type="entry name" value="MDR7"/>
    <property type="match status" value="1"/>
</dbReference>
<evidence type="ECO:0000313" key="2">
    <source>
        <dbReference type="EMBL" id="KAL2783095.1"/>
    </source>
</evidence>
<name>A0ABR4FIM4_9EURO</name>
<keyword evidence="3" id="KW-1185">Reference proteome</keyword>
<dbReference type="SUPFAM" id="SSF50129">
    <property type="entry name" value="GroES-like"/>
    <property type="match status" value="1"/>
</dbReference>
<dbReference type="Proteomes" id="UP001610563">
    <property type="component" value="Unassembled WGS sequence"/>
</dbReference>
<dbReference type="InterPro" id="IPR036291">
    <property type="entry name" value="NAD(P)-bd_dom_sf"/>
</dbReference>
<dbReference type="InterPro" id="IPR052711">
    <property type="entry name" value="Zinc_ADH-like"/>
</dbReference>
<dbReference type="InterPro" id="IPR013154">
    <property type="entry name" value="ADH-like_N"/>
</dbReference>
<dbReference type="SUPFAM" id="SSF51735">
    <property type="entry name" value="NAD(P)-binding Rossmann-fold domains"/>
    <property type="match status" value="1"/>
</dbReference>
<organism evidence="2 3">
    <name type="scientific">Aspergillus keveii</name>
    <dbReference type="NCBI Taxonomy" id="714993"/>
    <lineage>
        <taxon>Eukaryota</taxon>
        <taxon>Fungi</taxon>
        <taxon>Dikarya</taxon>
        <taxon>Ascomycota</taxon>
        <taxon>Pezizomycotina</taxon>
        <taxon>Eurotiomycetes</taxon>
        <taxon>Eurotiomycetidae</taxon>
        <taxon>Eurotiales</taxon>
        <taxon>Aspergillaceae</taxon>
        <taxon>Aspergillus</taxon>
        <taxon>Aspergillus subgen. Nidulantes</taxon>
    </lineage>
</organism>
<feature type="domain" description="Enoyl reductase (ER)" evidence="1">
    <location>
        <begin position="17"/>
        <end position="351"/>
    </location>
</feature>
<accession>A0ABR4FIM4</accession>
<dbReference type="Gene3D" id="3.90.180.10">
    <property type="entry name" value="Medium-chain alcohol dehydrogenases, catalytic domain"/>
    <property type="match status" value="1"/>
</dbReference>
<dbReference type="EMBL" id="JBFTWV010000271">
    <property type="protein sequence ID" value="KAL2783095.1"/>
    <property type="molecule type" value="Genomic_DNA"/>
</dbReference>
<dbReference type="SMART" id="SM00829">
    <property type="entry name" value="PKS_ER"/>
    <property type="match status" value="1"/>
</dbReference>
<dbReference type="PANTHER" id="PTHR45033">
    <property type="match status" value="1"/>
</dbReference>
<dbReference type="Gene3D" id="3.40.50.720">
    <property type="entry name" value="NAD(P)-binding Rossmann-like Domain"/>
    <property type="match status" value="1"/>
</dbReference>
<sequence>MSTPTKSPAWLLAGQNGPSSLEFVEEYELPPLRDNDVLVRIHAASLNYREIAIAKGKFNLPLPSPIIPSSDGAGTVVAMGSSVKEFKKGDRVVTHLTVDSPEDTAPTFSKIGSGLGQIAHGTLTRYGVFHSTSLVKMPETLGFREAATLTCSGLTAWNALFGIPGKFTPGNLNGATVLVQGSGGVSVAALQFALASGATVIATTSSEAKALKLKGLGASYVLNYKTTTNWGEIAKLLTPDSRGVDIVVDVGGPSTVGQSLKAVRTDGVVALAGLLGAGTESNVPSIMDALSHLCITRGFLLGSRVQFREMNRFIDEKGVKPVVDEKVFTFKEVKEAYEYMEAQRHFSKIAIDIE</sequence>
<protein>
    <submittedName>
        <fullName evidence="2">Alcohol dehydrogenase</fullName>
    </submittedName>
</protein>
<evidence type="ECO:0000259" key="1">
    <source>
        <dbReference type="SMART" id="SM00829"/>
    </source>
</evidence>
<dbReference type="PANTHER" id="PTHR45033:SF2">
    <property type="entry name" value="ZINC-TYPE ALCOHOL DEHYDROGENASE-LIKE PROTEIN C1773.06C"/>
    <property type="match status" value="1"/>
</dbReference>
<dbReference type="InterPro" id="IPR013149">
    <property type="entry name" value="ADH-like_C"/>
</dbReference>
<comment type="caution">
    <text evidence="2">The sequence shown here is derived from an EMBL/GenBank/DDBJ whole genome shotgun (WGS) entry which is preliminary data.</text>
</comment>
<dbReference type="Pfam" id="PF08240">
    <property type="entry name" value="ADH_N"/>
    <property type="match status" value="1"/>
</dbReference>
<evidence type="ECO:0000313" key="3">
    <source>
        <dbReference type="Proteomes" id="UP001610563"/>
    </source>
</evidence>
<proteinExistence type="predicted"/>
<dbReference type="Pfam" id="PF00107">
    <property type="entry name" value="ADH_zinc_N"/>
    <property type="match status" value="1"/>
</dbReference>
<reference evidence="2 3" key="1">
    <citation type="submission" date="2024-07" db="EMBL/GenBank/DDBJ databases">
        <title>Section-level genome sequencing and comparative genomics of Aspergillus sections Usti and Cavernicolus.</title>
        <authorList>
            <consortium name="Lawrence Berkeley National Laboratory"/>
            <person name="Nybo J.L."/>
            <person name="Vesth T.C."/>
            <person name="Theobald S."/>
            <person name="Frisvad J.C."/>
            <person name="Larsen T.O."/>
            <person name="Kjaerboelling I."/>
            <person name="Rothschild-Mancinelli K."/>
            <person name="Lyhne E.K."/>
            <person name="Kogle M.E."/>
            <person name="Barry K."/>
            <person name="Clum A."/>
            <person name="Na H."/>
            <person name="Ledsgaard L."/>
            <person name="Lin J."/>
            <person name="Lipzen A."/>
            <person name="Kuo A."/>
            <person name="Riley R."/>
            <person name="Mondo S."/>
            <person name="Labutti K."/>
            <person name="Haridas S."/>
            <person name="Pangalinan J."/>
            <person name="Salamov A.A."/>
            <person name="Simmons B.A."/>
            <person name="Magnuson J.K."/>
            <person name="Chen J."/>
            <person name="Drula E."/>
            <person name="Henrissat B."/>
            <person name="Wiebenga A."/>
            <person name="Lubbers R.J."/>
            <person name="Gomes A.C."/>
            <person name="Makela M.R."/>
            <person name="Stajich J."/>
            <person name="Grigoriev I.V."/>
            <person name="Mortensen U.H."/>
            <person name="De Vries R.P."/>
            <person name="Baker S.E."/>
            <person name="Andersen M.R."/>
        </authorList>
    </citation>
    <scope>NUCLEOTIDE SEQUENCE [LARGE SCALE GENOMIC DNA]</scope>
    <source>
        <strain evidence="2 3">CBS 209.92</strain>
    </source>
</reference>
<dbReference type="InterPro" id="IPR020843">
    <property type="entry name" value="ER"/>
</dbReference>
<dbReference type="InterPro" id="IPR011032">
    <property type="entry name" value="GroES-like_sf"/>
</dbReference>